<name>A0A239FDW0_9ACTN</name>
<reference evidence="4" key="1">
    <citation type="submission" date="2017-06" db="EMBL/GenBank/DDBJ databases">
        <authorList>
            <person name="Varghese N."/>
            <person name="Submissions S."/>
        </authorList>
    </citation>
    <scope>NUCLEOTIDE SEQUENCE [LARGE SCALE GENOMIC DNA]</scope>
    <source>
        <strain evidence="4">DSM 45423</strain>
    </source>
</reference>
<organism evidence="3 4">
    <name type="scientific">Geodermatophilus saharensis</name>
    <dbReference type="NCBI Taxonomy" id="1137994"/>
    <lineage>
        <taxon>Bacteria</taxon>
        <taxon>Bacillati</taxon>
        <taxon>Actinomycetota</taxon>
        <taxon>Actinomycetes</taxon>
        <taxon>Geodermatophilales</taxon>
        <taxon>Geodermatophilaceae</taxon>
        <taxon>Geodermatophilus</taxon>
    </lineage>
</organism>
<keyword evidence="2" id="KW-0812">Transmembrane</keyword>
<evidence type="ECO:0000256" key="1">
    <source>
        <dbReference type="SAM" id="MobiDB-lite"/>
    </source>
</evidence>
<dbReference type="EMBL" id="FZOH01000005">
    <property type="protein sequence ID" value="SNS55109.1"/>
    <property type="molecule type" value="Genomic_DNA"/>
</dbReference>
<proteinExistence type="predicted"/>
<feature type="compositionally biased region" description="Basic and acidic residues" evidence="1">
    <location>
        <begin position="20"/>
        <end position="34"/>
    </location>
</feature>
<dbReference type="RefSeq" id="WP_089404676.1">
    <property type="nucleotide sequence ID" value="NZ_FZOH01000005.1"/>
</dbReference>
<evidence type="ECO:0000313" key="3">
    <source>
        <dbReference type="EMBL" id="SNS55109.1"/>
    </source>
</evidence>
<protein>
    <submittedName>
        <fullName evidence="3">Uncharacterized protein</fullName>
    </submittedName>
</protein>
<evidence type="ECO:0000313" key="4">
    <source>
        <dbReference type="Proteomes" id="UP000198386"/>
    </source>
</evidence>
<keyword evidence="4" id="KW-1185">Reference proteome</keyword>
<accession>A0A239FDW0</accession>
<gene>
    <name evidence="3" type="ORF">SAMN04488107_2977</name>
</gene>
<sequence length="75" mass="8026">MTVPVDRPPAAAEEPPPATRVEDAPHAPEDSEKPGIEDRRWLLFAVVVAFIVIAFTGMLVLTALGGGSNYIPWGD</sequence>
<feature type="region of interest" description="Disordered" evidence="1">
    <location>
        <begin position="1"/>
        <end position="34"/>
    </location>
</feature>
<keyword evidence="2" id="KW-0472">Membrane</keyword>
<dbReference type="AlphaFoldDB" id="A0A239FDW0"/>
<dbReference type="Proteomes" id="UP000198386">
    <property type="component" value="Unassembled WGS sequence"/>
</dbReference>
<evidence type="ECO:0000256" key="2">
    <source>
        <dbReference type="SAM" id="Phobius"/>
    </source>
</evidence>
<keyword evidence="2" id="KW-1133">Transmembrane helix</keyword>
<feature type="transmembrane region" description="Helical" evidence="2">
    <location>
        <begin position="41"/>
        <end position="65"/>
    </location>
</feature>